<protein>
    <recommendedName>
        <fullName evidence="3">RNase H type-1 domain-containing protein</fullName>
    </recommendedName>
</protein>
<name>A0A7J6NTU5_PEROL</name>
<evidence type="ECO:0000313" key="1">
    <source>
        <dbReference type="EMBL" id="KAF4687294.1"/>
    </source>
</evidence>
<sequence length="169" mass="18715">MEKFLGRIVLDLITEIFTEFSSSSSSSSFEDKLASRSRTQKWEKTRQIAILLRGLTEIVRSHWVPGHSEVEGNEVADQLAAQGGSLSEVNAEGCASGRTLTRYLKEQMRIATRFWWSDERAKSGTAIKEIFFCVSPASFWIRREVTPAASAVVFGRAMTPAHGLVSAAT</sequence>
<dbReference type="EMBL" id="JABANP010000191">
    <property type="protein sequence ID" value="KAF4687294.1"/>
    <property type="molecule type" value="Genomic_DNA"/>
</dbReference>
<dbReference type="AlphaFoldDB" id="A0A7J6NTU5"/>
<proteinExistence type="predicted"/>
<dbReference type="Proteomes" id="UP000541610">
    <property type="component" value="Unassembled WGS sequence"/>
</dbReference>
<dbReference type="InterPro" id="IPR036397">
    <property type="entry name" value="RNaseH_sf"/>
</dbReference>
<dbReference type="GO" id="GO:0003676">
    <property type="term" value="F:nucleic acid binding"/>
    <property type="evidence" value="ECO:0007669"/>
    <property type="project" value="InterPro"/>
</dbReference>
<dbReference type="Gene3D" id="3.30.420.10">
    <property type="entry name" value="Ribonuclease H-like superfamily/Ribonuclease H"/>
    <property type="match status" value="1"/>
</dbReference>
<evidence type="ECO:0000313" key="2">
    <source>
        <dbReference type="Proteomes" id="UP000541610"/>
    </source>
</evidence>
<dbReference type="SUPFAM" id="SSF53098">
    <property type="entry name" value="Ribonuclease H-like"/>
    <property type="match status" value="1"/>
</dbReference>
<evidence type="ECO:0008006" key="3">
    <source>
        <dbReference type="Google" id="ProtNLM"/>
    </source>
</evidence>
<organism evidence="1 2">
    <name type="scientific">Perkinsus olseni</name>
    <name type="common">Perkinsus atlanticus</name>
    <dbReference type="NCBI Taxonomy" id="32597"/>
    <lineage>
        <taxon>Eukaryota</taxon>
        <taxon>Sar</taxon>
        <taxon>Alveolata</taxon>
        <taxon>Perkinsozoa</taxon>
        <taxon>Perkinsea</taxon>
        <taxon>Perkinsida</taxon>
        <taxon>Perkinsidae</taxon>
        <taxon>Perkinsus</taxon>
    </lineage>
</organism>
<dbReference type="InterPro" id="IPR012337">
    <property type="entry name" value="RNaseH-like_sf"/>
</dbReference>
<reference evidence="1 2" key="1">
    <citation type="submission" date="2020-04" db="EMBL/GenBank/DDBJ databases">
        <title>Perkinsus olseni comparative genomics.</title>
        <authorList>
            <person name="Bogema D.R."/>
        </authorList>
    </citation>
    <scope>NUCLEOTIDE SEQUENCE [LARGE SCALE GENOMIC DNA]</scope>
    <source>
        <strain evidence="1">00978-12</strain>
    </source>
</reference>
<comment type="caution">
    <text evidence="1">The sequence shown here is derived from an EMBL/GenBank/DDBJ whole genome shotgun (WGS) entry which is preliminary data.</text>
</comment>
<accession>A0A7J6NTU5</accession>
<gene>
    <name evidence="1" type="ORF">FOZ60_004166</name>
</gene>
<dbReference type="OrthoDB" id="3548481at2759"/>